<dbReference type="PROSITE" id="PS00065">
    <property type="entry name" value="D_2_HYDROXYACID_DH_1"/>
    <property type="match status" value="1"/>
</dbReference>
<dbReference type="CDD" id="cd12163">
    <property type="entry name" value="2-Hacid_dh_5"/>
    <property type="match status" value="1"/>
</dbReference>
<feature type="domain" description="D-isomer specific 2-hydroxyacid dehydrogenase NAD-binding" evidence="3">
    <location>
        <begin position="123"/>
        <end position="197"/>
    </location>
</feature>
<dbReference type="EMBL" id="JAPDRL010000004">
    <property type="protein sequence ID" value="KAJ9669079.1"/>
    <property type="molecule type" value="Genomic_DNA"/>
</dbReference>
<keyword evidence="5" id="KW-1185">Reference proteome</keyword>
<keyword evidence="1" id="KW-0560">Oxidoreductase</keyword>
<reference evidence="4" key="1">
    <citation type="submission" date="2022-10" db="EMBL/GenBank/DDBJ databases">
        <title>Culturing micro-colonial fungi from biological soil crusts in the Mojave desert and describing Neophaeococcomyces mojavensis, and introducing the new genera and species Taxawa tesnikishii.</title>
        <authorList>
            <person name="Kurbessoian T."/>
            <person name="Stajich J.E."/>
        </authorList>
    </citation>
    <scope>NUCLEOTIDE SEQUENCE</scope>
    <source>
        <strain evidence="4">TK_1</strain>
    </source>
</reference>
<dbReference type="InterPro" id="IPR029752">
    <property type="entry name" value="D-isomer_DH_CS1"/>
</dbReference>
<evidence type="ECO:0000256" key="2">
    <source>
        <dbReference type="ARBA" id="ARBA00023027"/>
    </source>
</evidence>
<name>A0ABQ9P675_9PEZI</name>
<evidence type="ECO:0000256" key="1">
    <source>
        <dbReference type="ARBA" id="ARBA00023002"/>
    </source>
</evidence>
<feature type="domain" description="D-isomer specific 2-hydroxyacid dehydrogenase NAD-binding" evidence="3">
    <location>
        <begin position="226"/>
        <end position="325"/>
    </location>
</feature>
<organism evidence="4 5">
    <name type="scientific">Coniosporium apollinis</name>
    <dbReference type="NCBI Taxonomy" id="61459"/>
    <lineage>
        <taxon>Eukaryota</taxon>
        <taxon>Fungi</taxon>
        <taxon>Dikarya</taxon>
        <taxon>Ascomycota</taxon>
        <taxon>Pezizomycotina</taxon>
        <taxon>Dothideomycetes</taxon>
        <taxon>Dothideomycetes incertae sedis</taxon>
        <taxon>Coniosporium</taxon>
    </lineage>
</organism>
<dbReference type="InterPro" id="IPR036291">
    <property type="entry name" value="NAD(P)-bd_dom_sf"/>
</dbReference>
<dbReference type="PANTHER" id="PTHR43333:SF1">
    <property type="entry name" value="D-ISOMER SPECIFIC 2-HYDROXYACID DEHYDROGENASE NAD-BINDING DOMAIN-CONTAINING PROTEIN"/>
    <property type="match status" value="1"/>
</dbReference>
<protein>
    <recommendedName>
        <fullName evidence="3">D-isomer specific 2-hydroxyacid dehydrogenase NAD-binding domain-containing protein</fullName>
    </recommendedName>
</protein>
<dbReference type="Proteomes" id="UP001172684">
    <property type="component" value="Unassembled WGS sequence"/>
</dbReference>
<evidence type="ECO:0000313" key="4">
    <source>
        <dbReference type="EMBL" id="KAJ9669079.1"/>
    </source>
</evidence>
<proteinExistence type="predicted"/>
<dbReference type="SUPFAM" id="SSF52283">
    <property type="entry name" value="Formate/glycerate dehydrogenase catalytic domain-like"/>
    <property type="match status" value="1"/>
</dbReference>
<accession>A0ABQ9P675</accession>
<evidence type="ECO:0000313" key="5">
    <source>
        <dbReference type="Proteomes" id="UP001172684"/>
    </source>
</evidence>
<dbReference type="SUPFAM" id="SSF51735">
    <property type="entry name" value="NAD(P)-binding Rossmann-fold domains"/>
    <property type="match status" value="1"/>
</dbReference>
<comment type="caution">
    <text evidence="4">The sequence shown here is derived from an EMBL/GenBank/DDBJ whole genome shotgun (WGS) entry which is preliminary data.</text>
</comment>
<evidence type="ECO:0000259" key="3">
    <source>
        <dbReference type="Pfam" id="PF02826"/>
    </source>
</evidence>
<dbReference type="Gene3D" id="3.40.50.720">
    <property type="entry name" value="NAD(P)-binding Rossmann-like Domain"/>
    <property type="match status" value="2"/>
</dbReference>
<dbReference type="InterPro" id="IPR006140">
    <property type="entry name" value="D-isomer_DH_NAD-bd"/>
</dbReference>
<gene>
    <name evidence="4" type="ORF">H2201_000905</name>
</gene>
<sequence>MGGGPADKMLIILPFPEPKAIIDRIRKKHPNIEITFVHLKFTEVAWKTYKEVPKEIYEDKTILVTLSALPPTPEDCPHLELIHFFSAGTNHIANHPIYTDTKITLTTSSGIHGPQIAEWVVMTALVQSHHYNKLYELQKQKRWGKNDIDGDYHRVRDLVGQRLGVLGYGSIGRQVGRVAKAMGMDVIAYTATPKDTPEKRRDKGFVVPGTGDPDGSIPSSWYSGLDKESLHHFLKQDIDVLLVSVPLTKETCHFLSTPEFAILSKQHAFITNISRGQIIDQPALVSALHDGSLRGAALDVTDPEPLPPDDPLWDAPNVTITPHISGVGQAYTDRAFQVLEVNLERREKGEKLINVVDRKRGY</sequence>
<dbReference type="Pfam" id="PF02826">
    <property type="entry name" value="2-Hacid_dh_C"/>
    <property type="match status" value="2"/>
</dbReference>
<dbReference type="PANTHER" id="PTHR43333">
    <property type="entry name" value="2-HACID_DH_C DOMAIN-CONTAINING PROTEIN"/>
    <property type="match status" value="1"/>
</dbReference>
<keyword evidence="2" id="KW-0520">NAD</keyword>